<accession>A0ABP0KUH6</accession>
<dbReference type="PANTHER" id="PTHR23505">
    <property type="entry name" value="SPINSTER"/>
    <property type="match status" value="1"/>
</dbReference>
<evidence type="ECO:0000256" key="5">
    <source>
        <dbReference type="ARBA" id="ARBA00023136"/>
    </source>
</evidence>
<feature type="transmembrane region" description="Helical" evidence="8">
    <location>
        <begin position="1074"/>
        <end position="1100"/>
    </location>
</feature>
<feature type="region of interest" description="Disordered" evidence="7">
    <location>
        <begin position="877"/>
        <end position="896"/>
    </location>
</feature>
<evidence type="ECO:0000256" key="8">
    <source>
        <dbReference type="SAM" id="Phobius"/>
    </source>
</evidence>
<evidence type="ECO:0000256" key="4">
    <source>
        <dbReference type="ARBA" id="ARBA00022989"/>
    </source>
</evidence>
<comment type="similarity">
    <text evidence="6">Belongs to the major facilitator superfamily. Spinster (TC 2.A.1.49) family.</text>
</comment>
<dbReference type="EMBL" id="CAXAMN010009824">
    <property type="protein sequence ID" value="CAK9029885.1"/>
    <property type="molecule type" value="Genomic_DNA"/>
</dbReference>
<dbReference type="InterPro" id="IPR036259">
    <property type="entry name" value="MFS_trans_sf"/>
</dbReference>
<feature type="transmembrane region" description="Helical" evidence="8">
    <location>
        <begin position="753"/>
        <end position="772"/>
    </location>
</feature>
<feature type="transmembrane region" description="Helical" evidence="8">
    <location>
        <begin position="1013"/>
        <end position="1037"/>
    </location>
</feature>
<comment type="subcellular location">
    <subcellularLocation>
        <location evidence="1">Membrane</location>
        <topology evidence="1">Multi-pass membrane protein</topology>
    </subcellularLocation>
</comment>
<organism evidence="10 11">
    <name type="scientific">Durusdinium trenchii</name>
    <dbReference type="NCBI Taxonomy" id="1381693"/>
    <lineage>
        <taxon>Eukaryota</taxon>
        <taxon>Sar</taxon>
        <taxon>Alveolata</taxon>
        <taxon>Dinophyceae</taxon>
        <taxon>Suessiales</taxon>
        <taxon>Symbiodiniaceae</taxon>
        <taxon>Durusdinium</taxon>
    </lineage>
</organism>
<keyword evidence="2" id="KW-0813">Transport</keyword>
<feature type="transmembrane region" description="Helical" evidence="8">
    <location>
        <begin position="1164"/>
        <end position="1184"/>
    </location>
</feature>
<evidence type="ECO:0000256" key="3">
    <source>
        <dbReference type="ARBA" id="ARBA00022692"/>
    </source>
</evidence>
<evidence type="ECO:0000256" key="7">
    <source>
        <dbReference type="SAM" id="MobiDB-lite"/>
    </source>
</evidence>
<dbReference type="PROSITE" id="PS50850">
    <property type="entry name" value="MFS"/>
    <property type="match status" value="1"/>
</dbReference>
<feature type="transmembrane region" description="Helical" evidence="8">
    <location>
        <begin position="1049"/>
        <end position="1068"/>
    </location>
</feature>
<evidence type="ECO:0000256" key="1">
    <source>
        <dbReference type="ARBA" id="ARBA00004141"/>
    </source>
</evidence>
<feature type="transmembrane region" description="Helical" evidence="8">
    <location>
        <begin position="721"/>
        <end position="741"/>
    </location>
</feature>
<evidence type="ECO:0000313" key="10">
    <source>
        <dbReference type="EMBL" id="CAK9029885.1"/>
    </source>
</evidence>
<keyword evidence="5 8" id="KW-0472">Membrane</keyword>
<feature type="domain" description="Major facilitator superfamily (MFS) profile" evidence="9">
    <location>
        <begin position="685"/>
        <end position="1183"/>
    </location>
</feature>
<dbReference type="InterPro" id="IPR011701">
    <property type="entry name" value="MFS"/>
</dbReference>
<evidence type="ECO:0000256" key="2">
    <source>
        <dbReference type="ARBA" id="ARBA00022448"/>
    </source>
</evidence>
<gene>
    <name evidence="10" type="ORF">CCMP2556_LOCUS17666</name>
</gene>
<keyword evidence="4 8" id="KW-1133">Transmembrane helix</keyword>
<evidence type="ECO:0000256" key="6">
    <source>
        <dbReference type="ARBA" id="ARBA00024338"/>
    </source>
</evidence>
<evidence type="ECO:0000259" key="9">
    <source>
        <dbReference type="PROSITE" id="PS50850"/>
    </source>
</evidence>
<keyword evidence="3 8" id="KW-0812">Transmembrane</keyword>
<feature type="transmembrane region" description="Helical" evidence="8">
    <location>
        <begin position="971"/>
        <end position="993"/>
    </location>
</feature>
<reference evidence="10 11" key="1">
    <citation type="submission" date="2024-02" db="EMBL/GenBank/DDBJ databases">
        <authorList>
            <person name="Chen Y."/>
            <person name="Shah S."/>
            <person name="Dougan E. K."/>
            <person name="Thang M."/>
            <person name="Chan C."/>
        </authorList>
    </citation>
    <scope>NUCLEOTIDE SEQUENCE [LARGE SCALE GENOMIC DNA]</scope>
</reference>
<proteinExistence type="inferred from homology"/>
<feature type="transmembrane region" description="Helical" evidence="8">
    <location>
        <begin position="843"/>
        <end position="863"/>
    </location>
</feature>
<sequence>MRWQPCDQNLSFRDTWHWLPREEEEELLEPISLKEALEELLDCHKRFDPSCWACTMDEEVVSSAASVVTTQQGSFATQFFIGDDDSSSAPESHTLDCENFYIGDETKSSGEHWEMESIFECSWSSVKDPLEEHFERASGSDSSDHELSKLNSRETRLVPEVPEQKVISLADHLDWRSSKTNEKDAETERWRQLHPPGPFATQTTSGCRDIQRQNRVTLQLASLVQTAHPLFDELGREGYVHKRIHRKLHEKVVHFDDAQIKRLGEMCFRDQFAEAVKMDKVLGSALGLQIQEIANNRVEQIVARQPTRRCAPNFPEVDRYSSMAIGTITYLGVMNQACRQRERERVSRSARVARGASLRYFRFHSELPHPVPAERPAQKPGSGWPEQCPPMSLGEQEDLLVLVLLLVREFRSRDLFFLRGAIWMLPPRSDLSLAAGPGGYRFEGQRFAEDVINPFEIRFDPGEESWKLHDAVEVGGGDLEERGEVGAFDQDGAKWVGNSDVRNSVYADAELRCLELEMLLHDQQTDTDWYFPAHPWHAVVELPKFVEGEPVIIPAGEPLCRLTPVRRGSYSAAEMRPDQFKMLYEKGQAWLEENGRPSEDPEAPAGALDIRGCYARQQRRFDFQVKRTSNEPQRDRPTDLRVAISMASKSCPELTAVAPAEISSEAGEHRIEEKSSEEKTPPRVALVCLLLVNIVEGIDTQLIPGCLYALQKDIGLTLGDVAILTSVQMFLTNVAAPFWGIIADRGLLQRRSILTLGCLGEAVAIMVLSFVPSMVPMVFLRAMSGFFMASLRPVCNGLVADMTSDHHRGRVFGQMQSAFMCGMFCATMVAGNMANLHVWRIPGWRIVFFLGSLVAYLVTFIVWKFMMEPSRSQEELSQNRRKKFLDPSSSPSKRKQRGWLEMERLGRAAPSPVRLFKDCQKEHPVKWWENHEWVGRNPEYSPLAQENIMNMLSEPPAFRSVISELWTVLRFLRIPTFSIMILQGIFGGMPWTIMGNNLLFFKLCGLPDWQASILTSEFTVMATFGSILGGLVADFLAKRLGLHGRPLSAQITVAIGIPLMYLQFWGIPAGEGGFWTYLVIIAAFGLLGTWAGSGTNLPILSHIVPPGERSKVMAWEGALESSLATAVGPASVSILAKCIFGYNFGEEEKNGKSIEAATALGKAMAVSICLPWIVTFLVYTLMHWSYPRDIRHLKAHEEDLHADANTV</sequence>
<dbReference type="PANTHER" id="PTHR23505:SF52">
    <property type="entry name" value="MAJOR FACILITATOR SUPERFAMILY PROTEIN"/>
    <property type="match status" value="1"/>
</dbReference>
<dbReference type="Pfam" id="PF07690">
    <property type="entry name" value="MFS_1"/>
    <property type="match status" value="1"/>
</dbReference>
<dbReference type="Proteomes" id="UP001642484">
    <property type="component" value="Unassembled WGS sequence"/>
</dbReference>
<dbReference type="SUPFAM" id="SSF103473">
    <property type="entry name" value="MFS general substrate transporter"/>
    <property type="match status" value="1"/>
</dbReference>
<name>A0ABP0KUH6_9DINO</name>
<feature type="transmembrane region" description="Helical" evidence="8">
    <location>
        <begin position="811"/>
        <end position="831"/>
    </location>
</feature>
<dbReference type="InterPro" id="IPR020846">
    <property type="entry name" value="MFS_dom"/>
</dbReference>
<dbReference type="Gene3D" id="1.20.1250.20">
    <property type="entry name" value="MFS general substrate transporter like domains"/>
    <property type="match status" value="1"/>
</dbReference>
<evidence type="ECO:0000313" key="11">
    <source>
        <dbReference type="Proteomes" id="UP001642484"/>
    </source>
</evidence>
<comment type="caution">
    <text evidence="10">The sequence shown here is derived from an EMBL/GenBank/DDBJ whole genome shotgun (WGS) entry which is preliminary data.</text>
</comment>
<keyword evidence="11" id="KW-1185">Reference proteome</keyword>
<protein>
    <recommendedName>
        <fullName evidence="9">Major facilitator superfamily (MFS) profile domain-containing protein</fullName>
    </recommendedName>
</protein>
<dbReference type="InterPro" id="IPR044770">
    <property type="entry name" value="MFS_spinster-like"/>
</dbReference>